<dbReference type="EMBL" id="CP037423">
    <property type="protein sequence ID" value="QDV44457.1"/>
    <property type="molecule type" value="Genomic_DNA"/>
</dbReference>
<evidence type="ECO:0000256" key="4">
    <source>
        <dbReference type="ARBA" id="ARBA00023284"/>
    </source>
</evidence>
<dbReference type="SUPFAM" id="SSF52833">
    <property type="entry name" value="Thioredoxin-like"/>
    <property type="match status" value="1"/>
</dbReference>
<reference evidence="6 7" key="1">
    <citation type="submission" date="2019-03" db="EMBL/GenBank/DDBJ databases">
        <title>Deep-cultivation of Planctomycetes and their phenomic and genomic characterization uncovers novel biology.</title>
        <authorList>
            <person name="Wiegand S."/>
            <person name="Jogler M."/>
            <person name="Boedeker C."/>
            <person name="Pinto D."/>
            <person name="Vollmers J."/>
            <person name="Rivas-Marin E."/>
            <person name="Kohn T."/>
            <person name="Peeters S.H."/>
            <person name="Heuer A."/>
            <person name="Rast P."/>
            <person name="Oberbeckmann S."/>
            <person name="Bunk B."/>
            <person name="Jeske O."/>
            <person name="Meyerdierks A."/>
            <person name="Storesund J.E."/>
            <person name="Kallscheuer N."/>
            <person name="Luecker S."/>
            <person name="Lage O.M."/>
            <person name="Pohl T."/>
            <person name="Merkel B.J."/>
            <person name="Hornburger P."/>
            <person name="Mueller R.-W."/>
            <person name="Bruemmer F."/>
            <person name="Labrenz M."/>
            <person name="Spormann A.M."/>
            <person name="Op den Camp H."/>
            <person name="Overmann J."/>
            <person name="Amann R."/>
            <person name="Jetten M.S.M."/>
            <person name="Mascher T."/>
            <person name="Medema M.H."/>
            <person name="Devos D.P."/>
            <person name="Kaster A.-K."/>
            <person name="Ovreas L."/>
            <person name="Rohde M."/>
            <person name="Galperin M.Y."/>
            <person name="Jogler C."/>
        </authorList>
    </citation>
    <scope>NUCLEOTIDE SEQUENCE [LARGE SCALE GENOMIC DNA]</scope>
    <source>
        <strain evidence="6 7">Enr13</strain>
    </source>
</reference>
<dbReference type="Proteomes" id="UP000319004">
    <property type="component" value="Chromosome"/>
</dbReference>
<feature type="domain" description="Thioredoxin" evidence="5">
    <location>
        <begin position="294"/>
        <end position="437"/>
    </location>
</feature>
<sequence length="439" mass="48984">MWSGGGAALTSGYSLQSLRDEDDASARLFDVVMIATWLSPVSLVHWPQGVRVVKRSLQTVDSIGQRFWLDLRALQRRLVDADHSADKKQSAPCPSEFEKDAMRFFKTFLVFAVSVALLGAIGRGMANDEVEAQSEQAETVGTITGQVALPAEIPDWFRGGELSLEKAMVVVEGMYRGPRLKRPENYREMSNEERKAWFAEFEKTDAYDEYQRKKREAYESRPVWTFPVAADGRFVVKGLELGRYNVIPVIPHLAAKGKEVASQSWGSAFKQIVLSEERQSIRVGKMELKLQNVVMPGDVAPSWTAKRYDGGEIKSTDFLGRYLVVDFWATWCGPCIAEIPNLAKVYEEFGGDQLEIIGLSVDSSIDLPSRFLQKRPVPYPHGYLGAWHDTETTTQDFGVQSVPSIWLIGPDGRVLARDLTGEKIGNAVRAALEKTAAKK</sequence>
<accession>A0A518HUH5</accession>
<evidence type="ECO:0000313" key="6">
    <source>
        <dbReference type="EMBL" id="QDV44457.1"/>
    </source>
</evidence>
<dbReference type="InterPro" id="IPR013766">
    <property type="entry name" value="Thioredoxin_domain"/>
</dbReference>
<dbReference type="GO" id="GO:0030313">
    <property type="term" value="C:cell envelope"/>
    <property type="evidence" value="ECO:0007669"/>
    <property type="project" value="UniProtKB-SubCell"/>
</dbReference>
<evidence type="ECO:0000256" key="2">
    <source>
        <dbReference type="ARBA" id="ARBA00022748"/>
    </source>
</evidence>
<evidence type="ECO:0000313" key="7">
    <source>
        <dbReference type="Proteomes" id="UP000319004"/>
    </source>
</evidence>
<proteinExistence type="predicted"/>
<dbReference type="PROSITE" id="PS51352">
    <property type="entry name" value="THIOREDOXIN_2"/>
    <property type="match status" value="1"/>
</dbReference>
<dbReference type="GO" id="GO:0016209">
    <property type="term" value="F:antioxidant activity"/>
    <property type="evidence" value="ECO:0007669"/>
    <property type="project" value="InterPro"/>
</dbReference>
<dbReference type="InterPro" id="IPR050553">
    <property type="entry name" value="Thioredoxin_ResA/DsbE_sf"/>
</dbReference>
<name>A0A518HUH5_9BACT</name>
<keyword evidence="3" id="KW-1015">Disulfide bond</keyword>
<evidence type="ECO:0000256" key="3">
    <source>
        <dbReference type="ARBA" id="ARBA00023157"/>
    </source>
</evidence>
<dbReference type="GO" id="GO:0017004">
    <property type="term" value="P:cytochrome complex assembly"/>
    <property type="evidence" value="ECO:0007669"/>
    <property type="project" value="UniProtKB-KW"/>
</dbReference>
<evidence type="ECO:0000256" key="1">
    <source>
        <dbReference type="ARBA" id="ARBA00004196"/>
    </source>
</evidence>
<dbReference type="InterPro" id="IPR036249">
    <property type="entry name" value="Thioredoxin-like_sf"/>
</dbReference>
<gene>
    <name evidence="6" type="primary">resA_9</name>
    <name evidence="6" type="ORF">Enr13x_43230</name>
</gene>
<dbReference type="Pfam" id="PF00578">
    <property type="entry name" value="AhpC-TSA"/>
    <property type="match status" value="1"/>
</dbReference>
<keyword evidence="4" id="KW-0676">Redox-active center</keyword>
<dbReference type="PANTHER" id="PTHR42852">
    <property type="entry name" value="THIOL:DISULFIDE INTERCHANGE PROTEIN DSBE"/>
    <property type="match status" value="1"/>
</dbReference>
<dbReference type="Gene3D" id="3.40.30.10">
    <property type="entry name" value="Glutaredoxin"/>
    <property type="match status" value="1"/>
</dbReference>
<organism evidence="6 7">
    <name type="scientific">Stieleria neptunia</name>
    <dbReference type="NCBI Taxonomy" id="2527979"/>
    <lineage>
        <taxon>Bacteria</taxon>
        <taxon>Pseudomonadati</taxon>
        <taxon>Planctomycetota</taxon>
        <taxon>Planctomycetia</taxon>
        <taxon>Pirellulales</taxon>
        <taxon>Pirellulaceae</taxon>
        <taxon>Stieleria</taxon>
    </lineage>
</organism>
<dbReference type="AlphaFoldDB" id="A0A518HUH5"/>
<keyword evidence="7" id="KW-1185">Reference proteome</keyword>
<protein>
    <submittedName>
        <fullName evidence="6">Thiol-disulfide oxidoreductase ResA</fullName>
    </submittedName>
</protein>
<dbReference type="CDD" id="cd02966">
    <property type="entry name" value="TlpA_like_family"/>
    <property type="match status" value="1"/>
</dbReference>
<evidence type="ECO:0000259" key="5">
    <source>
        <dbReference type="PROSITE" id="PS51352"/>
    </source>
</evidence>
<dbReference type="InterPro" id="IPR000866">
    <property type="entry name" value="AhpC/TSA"/>
</dbReference>
<keyword evidence="2" id="KW-0201">Cytochrome c-type biogenesis</keyword>
<comment type="subcellular location">
    <subcellularLocation>
        <location evidence="1">Cell envelope</location>
    </subcellularLocation>
</comment>
<dbReference type="GO" id="GO:0016491">
    <property type="term" value="F:oxidoreductase activity"/>
    <property type="evidence" value="ECO:0007669"/>
    <property type="project" value="InterPro"/>
</dbReference>
<dbReference type="KEGG" id="snep:Enr13x_43230"/>
<dbReference type="PANTHER" id="PTHR42852:SF6">
    <property type="entry name" value="THIOL:DISULFIDE INTERCHANGE PROTEIN DSBE"/>
    <property type="match status" value="1"/>
</dbReference>